<dbReference type="AlphaFoldDB" id="A0A843S7A4"/>
<evidence type="ECO:0000256" key="2">
    <source>
        <dbReference type="SAM" id="MobiDB-lite"/>
    </source>
</evidence>
<evidence type="ECO:0000259" key="5">
    <source>
        <dbReference type="Pfam" id="PF13296"/>
    </source>
</evidence>
<dbReference type="Pfam" id="PF10106">
    <property type="entry name" value="DUF2345"/>
    <property type="match status" value="1"/>
</dbReference>
<evidence type="ECO:0000259" key="3">
    <source>
        <dbReference type="Pfam" id="PF04717"/>
    </source>
</evidence>
<gene>
    <name evidence="6" type="primary">tssI</name>
    <name evidence="6" type="ORF">GEV01_01300</name>
</gene>
<dbReference type="SUPFAM" id="SSF69255">
    <property type="entry name" value="gp5 N-terminal domain-like"/>
    <property type="match status" value="1"/>
</dbReference>
<sequence>MDLQSQLPSALGLFGTGLSQHARLLTLASAQDSGLSESLMAEHFSGREGVNELYAFDVDALSVSTDLDLTIFIGEELTVTLLQPDGGKRAWHGICTEAAWLGADGGVARYRLHLEPALSLLRLRRDSYIFQDKNAQDIVTELLADYPQLRFEFDVTQTLEPRAICTQYRESDLEFFTRLLASEGLSWRFEHDQADDESQDGQAKHKLVIFDSKARAPDTPGDAEIRFHGVRATDTDDAIDHFSARRQVQANAVSISSWDPAQLLAPSAEQASSLDAGELPVLAVYDGSGERIASGADNGIAADPHSQLMLQALELDNKVFEGKGAVRRLAAGHGFQLTQHERYADGDNRFLVLWVRHEARNNFQAQIKTLTSLVGGGIENGTYRNSFGCVRDSVAVVPRATAAPHASTALGPQTAVVVGLAGAVATTDRDHQIKIQFSWQRGQGANAGGMGHNTDSKGNAPGDESSGTWVRVAEALAGPNWGSQFTPRIGTEVLVDFIDGDMDRPMVVAQLYTGADMPPFSAGVDSGANHAGTLSGIHSHNFDGGGYNQWQLDDTPGQVRTRLATSSAATQLNLGYLVQQSPGAAQRGTYRGSGFELRTDAWATVRGAEGVLLTTSARAAQGSGVTSTQMDAVEALGSLKSSKELAERLSDAATQQQALSSKLAAEAHKDFIAQLDPKEKGKHAGAVNGQQAAKAKDGARDLDADKPVEKFGAPLVLMDAPSNINWATPASTVLFAGQQLHWVTQGDVHMTAGYTVSSVAANAASYFSHAGGIQAIAGNGPVSLEAHTDLLEILADKSITVISVNDSIEIKANQKIVLQAGQSSITLEGGDITFACPGNFTVKGGKHVFEGGASKSAILPGQPTLLSKFPPLSKEQVGPHEITILGFSAEGTALEKAFVKFYDQDLRKSIGTRQILGSGKADPITAEHSQRYRALVGYKGWSSYFVEIKHGEHEIDESFDPGELDEDRDTENL</sequence>
<dbReference type="InterPro" id="IPR017847">
    <property type="entry name" value="T6SS_RhsGE_Vgr_subset"/>
</dbReference>
<feature type="region of interest" description="Disordered" evidence="2">
    <location>
        <begin position="679"/>
        <end position="701"/>
    </location>
</feature>
<evidence type="ECO:0000313" key="6">
    <source>
        <dbReference type="EMBL" id="MQA18141.1"/>
    </source>
</evidence>
<dbReference type="SUPFAM" id="SSF69349">
    <property type="entry name" value="Phage fibre proteins"/>
    <property type="match status" value="1"/>
</dbReference>
<dbReference type="Proteomes" id="UP000444318">
    <property type="component" value="Unassembled WGS sequence"/>
</dbReference>
<keyword evidence="7" id="KW-1185">Reference proteome</keyword>
<organism evidence="6 7">
    <name type="scientific">Rugamonas rivuli</name>
    <dbReference type="NCBI Taxonomy" id="2743358"/>
    <lineage>
        <taxon>Bacteria</taxon>
        <taxon>Pseudomonadati</taxon>
        <taxon>Pseudomonadota</taxon>
        <taxon>Betaproteobacteria</taxon>
        <taxon>Burkholderiales</taxon>
        <taxon>Oxalobacteraceae</taxon>
        <taxon>Telluria group</taxon>
        <taxon>Rugamonas</taxon>
    </lineage>
</organism>
<dbReference type="Gene3D" id="2.40.50.230">
    <property type="entry name" value="Gp5 N-terminal domain"/>
    <property type="match status" value="1"/>
</dbReference>
<feature type="domain" description="Putative type VI secretion system Rhs element associated Vgr" evidence="5">
    <location>
        <begin position="541"/>
        <end position="653"/>
    </location>
</feature>
<dbReference type="Gene3D" id="3.55.50.10">
    <property type="entry name" value="Baseplate protein-like domains"/>
    <property type="match status" value="1"/>
</dbReference>
<feature type="region of interest" description="Disordered" evidence="2">
    <location>
        <begin position="444"/>
        <end position="466"/>
    </location>
</feature>
<dbReference type="NCBIfam" id="TIGR01646">
    <property type="entry name" value="vgr_GE"/>
    <property type="match status" value="1"/>
</dbReference>
<evidence type="ECO:0000313" key="7">
    <source>
        <dbReference type="Proteomes" id="UP000444318"/>
    </source>
</evidence>
<comment type="similarity">
    <text evidence="1">Belongs to the VgrG protein family.</text>
</comment>
<dbReference type="Gene3D" id="2.30.110.50">
    <property type="match status" value="1"/>
</dbReference>
<evidence type="ECO:0000256" key="1">
    <source>
        <dbReference type="ARBA" id="ARBA00005558"/>
    </source>
</evidence>
<dbReference type="Pfam" id="PF05954">
    <property type="entry name" value="Phage_GPD"/>
    <property type="match status" value="1"/>
</dbReference>
<dbReference type="Pfam" id="PF13296">
    <property type="entry name" value="T6SS_Vgr"/>
    <property type="match status" value="1"/>
</dbReference>
<dbReference type="Pfam" id="PF04717">
    <property type="entry name" value="Phage_base_V"/>
    <property type="match status" value="1"/>
</dbReference>
<dbReference type="Gene3D" id="4.10.220.110">
    <property type="match status" value="1"/>
</dbReference>
<dbReference type="EMBL" id="WHUF01000001">
    <property type="protein sequence ID" value="MQA18141.1"/>
    <property type="molecule type" value="Genomic_DNA"/>
</dbReference>
<dbReference type="SUPFAM" id="SSF69279">
    <property type="entry name" value="Phage tail proteins"/>
    <property type="match status" value="2"/>
</dbReference>
<protein>
    <submittedName>
        <fullName evidence="6">Type VI secretion system tip protein VgrG</fullName>
    </submittedName>
</protein>
<feature type="domain" description="DUF2345" evidence="4">
    <location>
        <begin position="704"/>
        <end position="853"/>
    </location>
</feature>
<reference evidence="6 7" key="1">
    <citation type="submission" date="2019-10" db="EMBL/GenBank/DDBJ databases">
        <title>Two novel species isolated from a subtropical stream in China.</title>
        <authorList>
            <person name="Lu H."/>
        </authorList>
    </citation>
    <scope>NUCLEOTIDE SEQUENCE [LARGE SCALE GENOMIC DNA]</scope>
    <source>
        <strain evidence="6 7">FT103W</strain>
    </source>
</reference>
<dbReference type="InterPro" id="IPR006533">
    <property type="entry name" value="T6SS_Vgr_RhsGE"/>
</dbReference>
<dbReference type="RefSeq" id="WP_152800956.1">
    <property type="nucleotide sequence ID" value="NZ_WHUF01000001.1"/>
</dbReference>
<dbReference type="InterPro" id="IPR006531">
    <property type="entry name" value="Gp5/Vgr_OB"/>
</dbReference>
<dbReference type="InterPro" id="IPR037026">
    <property type="entry name" value="Vgr_OB-fold_dom_sf"/>
</dbReference>
<evidence type="ECO:0000259" key="4">
    <source>
        <dbReference type="Pfam" id="PF10106"/>
    </source>
</evidence>
<dbReference type="NCBIfam" id="TIGR03361">
    <property type="entry name" value="VI_Rhs_Vgr"/>
    <property type="match status" value="1"/>
</dbReference>
<proteinExistence type="inferred from homology"/>
<dbReference type="InterPro" id="IPR028244">
    <property type="entry name" value="T6SS_Rhs_Vgr_dom"/>
</dbReference>
<name>A0A843S7A4_9BURK</name>
<dbReference type="InterPro" id="IPR018769">
    <property type="entry name" value="VgrG2_DUF2345"/>
</dbReference>
<accession>A0A843S7A4</accession>
<feature type="domain" description="Gp5/Type VI secretion system Vgr protein OB-fold" evidence="3">
    <location>
        <begin position="462"/>
        <end position="512"/>
    </location>
</feature>
<comment type="caution">
    <text evidence="6">The sequence shown here is derived from an EMBL/GenBank/DDBJ whole genome shotgun (WGS) entry which is preliminary data.</text>
</comment>